<dbReference type="InterPro" id="IPR037225">
    <property type="entry name" value="Nuo51_FMN-bd_sf"/>
</dbReference>
<gene>
    <name evidence="10" type="ORF">H8S62_13445</name>
</gene>
<dbReference type="GO" id="GO:0016020">
    <property type="term" value="C:membrane"/>
    <property type="evidence" value="ECO:0007669"/>
    <property type="project" value="InterPro"/>
</dbReference>
<evidence type="ECO:0000256" key="6">
    <source>
        <dbReference type="ARBA" id="ARBA00023004"/>
    </source>
</evidence>
<evidence type="ECO:0000259" key="9">
    <source>
        <dbReference type="PROSITE" id="PS51379"/>
    </source>
</evidence>
<keyword evidence="4" id="KW-0677">Repeat</keyword>
<dbReference type="InterPro" id="IPR010208">
    <property type="entry name" value="Ion_transpt_RnfC/RsxC"/>
</dbReference>
<dbReference type="SUPFAM" id="SSF142019">
    <property type="entry name" value="Nqo1 FMN-binding domain-like"/>
    <property type="match status" value="1"/>
</dbReference>
<dbReference type="AlphaFoldDB" id="A0A8J6JED0"/>
<evidence type="ECO:0000256" key="1">
    <source>
        <dbReference type="ARBA" id="ARBA00022448"/>
    </source>
</evidence>
<protein>
    <submittedName>
        <fullName evidence="10">4Fe-4S dicluster domain-containing protein</fullName>
    </submittedName>
</protein>
<dbReference type="SUPFAM" id="SSF142984">
    <property type="entry name" value="Nqo1 middle domain-like"/>
    <property type="match status" value="1"/>
</dbReference>
<keyword evidence="7" id="KW-0411">Iron-sulfur</keyword>
<sequence length="450" mass="48513">MNLTEAVKAAGVVGAGGAGFPTHVKLSARAECFLVNAAECEPLIETDKYLCRTFPDQIVAAASAVAAHLGAKRTVIALKGKYRAEIAALEDAIRRMNADVELFRMKTFYPAGDEQTMVQQVTGRCVPERGLPLDVGCVVDNVGTLLNILDAMSGRAVTEKYLSVVGEVKEPVVLHAPIGTALTDCVAAACPTLADYALIVGGPMMGRPLTDRAEIEAAVVTKTTGNLVVLPGDHYLFRRASLPMETIRRQAKSACIQCRMCTDLCPRYLIGHQIRPHLVMRSLWREPGMEDDGEYLRAFGDAANCCDCGVCEMFACPMGLSPRKVNGCLKGELRRRGIQVPRETEPQAREYVEEHKTPTDRLTARLGLLSYCGRHAHDCRTVAPESVFIPFRQHIGAPAAPVRAVGDTVSAGELLAAAARDGLSANIHASIDGVVTEITPAGARLRRREV</sequence>
<dbReference type="GO" id="GO:0046872">
    <property type="term" value="F:metal ion binding"/>
    <property type="evidence" value="ECO:0007669"/>
    <property type="project" value="UniProtKB-KW"/>
</dbReference>
<comment type="caution">
    <text evidence="10">The sequence shown here is derived from an EMBL/GenBank/DDBJ whole genome shotgun (WGS) entry which is preliminary data.</text>
</comment>
<dbReference type="PROSITE" id="PS00198">
    <property type="entry name" value="4FE4S_FER_1"/>
    <property type="match status" value="1"/>
</dbReference>
<dbReference type="InterPro" id="IPR017054">
    <property type="entry name" value="PduS"/>
</dbReference>
<proteinExistence type="predicted"/>
<dbReference type="GO" id="GO:0009055">
    <property type="term" value="F:electron transfer activity"/>
    <property type="evidence" value="ECO:0007669"/>
    <property type="project" value="InterPro"/>
</dbReference>
<dbReference type="InterPro" id="IPR009051">
    <property type="entry name" value="Helical_ferredxn"/>
</dbReference>
<dbReference type="InterPro" id="IPR017900">
    <property type="entry name" value="4Fe4S_Fe_S_CS"/>
</dbReference>
<reference evidence="10" key="1">
    <citation type="submission" date="2020-08" db="EMBL/GenBank/DDBJ databases">
        <title>Genome public.</title>
        <authorList>
            <person name="Liu C."/>
            <person name="Sun Q."/>
        </authorList>
    </citation>
    <scope>NUCLEOTIDE SEQUENCE</scope>
    <source>
        <strain evidence="10">NSJ-52</strain>
    </source>
</reference>
<dbReference type="Gene3D" id="3.40.50.11540">
    <property type="entry name" value="NADH-ubiquinone oxidoreductase 51kDa subunit"/>
    <property type="match status" value="1"/>
</dbReference>
<evidence type="ECO:0000313" key="10">
    <source>
        <dbReference type="EMBL" id="MBC5738011.1"/>
    </source>
</evidence>
<evidence type="ECO:0000256" key="4">
    <source>
        <dbReference type="ARBA" id="ARBA00022737"/>
    </source>
</evidence>
<keyword evidence="5" id="KW-0249">Electron transport</keyword>
<dbReference type="Proteomes" id="UP000607645">
    <property type="component" value="Unassembled WGS sequence"/>
</dbReference>
<keyword evidence="6" id="KW-0408">Iron</keyword>
<dbReference type="Gene3D" id="1.10.1060.10">
    <property type="entry name" value="Alpha-helical ferredoxin"/>
    <property type="match status" value="1"/>
</dbReference>
<evidence type="ECO:0000313" key="11">
    <source>
        <dbReference type="Proteomes" id="UP000607645"/>
    </source>
</evidence>
<evidence type="ECO:0000256" key="2">
    <source>
        <dbReference type="ARBA" id="ARBA00022485"/>
    </source>
</evidence>
<evidence type="ECO:0000256" key="5">
    <source>
        <dbReference type="ARBA" id="ARBA00022982"/>
    </source>
</evidence>
<feature type="coiled-coil region" evidence="8">
    <location>
        <begin position="79"/>
        <end position="106"/>
    </location>
</feature>
<dbReference type="PROSITE" id="PS51379">
    <property type="entry name" value="4FE4S_FER_2"/>
    <property type="match status" value="2"/>
</dbReference>
<dbReference type="Pfam" id="PF13534">
    <property type="entry name" value="Fer4_17"/>
    <property type="match status" value="1"/>
</dbReference>
<evidence type="ECO:0000256" key="7">
    <source>
        <dbReference type="ARBA" id="ARBA00023014"/>
    </source>
</evidence>
<dbReference type="RefSeq" id="WP_186919798.1">
    <property type="nucleotide sequence ID" value="NZ_JACOPQ010000011.1"/>
</dbReference>
<accession>A0A8J6JED0</accession>
<dbReference type="EMBL" id="JACOPQ010000011">
    <property type="protein sequence ID" value="MBC5738011.1"/>
    <property type="molecule type" value="Genomic_DNA"/>
</dbReference>
<dbReference type="PIRSF" id="PIRSF036408">
    <property type="entry name" value="PduS_prd"/>
    <property type="match status" value="1"/>
</dbReference>
<name>A0A8J6JED0_9FIRM</name>
<organism evidence="10 11">
    <name type="scientific">Lawsonibacter faecis</name>
    <dbReference type="NCBI Taxonomy" id="2763052"/>
    <lineage>
        <taxon>Bacteria</taxon>
        <taxon>Bacillati</taxon>
        <taxon>Bacillota</taxon>
        <taxon>Clostridia</taxon>
        <taxon>Eubacteriales</taxon>
        <taxon>Oscillospiraceae</taxon>
        <taxon>Lawsonibacter</taxon>
    </lineage>
</organism>
<keyword evidence="2" id="KW-0004">4Fe-4S</keyword>
<dbReference type="PANTHER" id="PTHR43034">
    <property type="entry name" value="ION-TRANSLOCATING OXIDOREDUCTASE COMPLEX SUBUNIT C"/>
    <property type="match status" value="1"/>
</dbReference>
<dbReference type="SUPFAM" id="SSF46548">
    <property type="entry name" value="alpha-helical ferredoxin"/>
    <property type="match status" value="1"/>
</dbReference>
<keyword evidence="3" id="KW-0479">Metal-binding</keyword>
<dbReference type="InterPro" id="IPR017896">
    <property type="entry name" value="4Fe4S_Fe-S-bd"/>
</dbReference>
<dbReference type="InterPro" id="IPR011538">
    <property type="entry name" value="Nuo51_FMN-bd"/>
</dbReference>
<evidence type="ECO:0000256" key="3">
    <source>
        <dbReference type="ARBA" id="ARBA00022723"/>
    </source>
</evidence>
<dbReference type="Pfam" id="PF01512">
    <property type="entry name" value="Complex1_51K"/>
    <property type="match status" value="1"/>
</dbReference>
<keyword evidence="1" id="KW-0813">Transport</keyword>
<keyword evidence="11" id="KW-1185">Reference proteome</keyword>
<feature type="domain" description="4Fe-4S ferredoxin-type" evidence="9">
    <location>
        <begin position="296"/>
        <end position="326"/>
    </location>
</feature>
<feature type="domain" description="4Fe-4S ferredoxin-type" evidence="9">
    <location>
        <begin position="245"/>
        <end position="275"/>
    </location>
</feature>
<dbReference type="InterPro" id="IPR026902">
    <property type="entry name" value="RnfC_N"/>
</dbReference>
<keyword evidence="8" id="KW-0175">Coiled coil</keyword>
<dbReference type="PANTHER" id="PTHR43034:SF2">
    <property type="entry name" value="ION-TRANSLOCATING OXIDOREDUCTASE COMPLEX SUBUNIT C"/>
    <property type="match status" value="1"/>
</dbReference>
<dbReference type="GO" id="GO:0051539">
    <property type="term" value="F:4 iron, 4 sulfur cluster binding"/>
    <property type="evidence" value="ECO:0007669"/>
    <property type="project" value="UniProtKB-KW"/>
</dbReference>
<dbReference type="Pfam" id="PF13375">
    <property type="entry name" value="RnfC_N"/>
    <property type="match status" value="1"/>
</dbReference>
<evidence type="ECO:0000256" key="8">
    <source>
        <dbReference type="SAM" id="Coils"/>
    </source>
</evidence>